<accession>A0ABD5E8R6</accession>
<organism evidence="1 2">
    <name type="scientific">Streptomyces evansiae</name>
    <dbReference type="NCBI Taxonomy" id="3075535"/>
    <lineage>
        <taxon>Bacteria</taxon>
        <taxon>Bacillati</taxon>
        <taxon>Actinomycetota</taxon>
        <taxon>Actinomycetes</taxon>
        <taxon>Kitasatosporales</taxon>
        <taxon>Streptomycetaceae</taxon>
        <taxon>Streptomyces</taxon>
    </lineage>
</organism>
<evidence type="ECO:0000313" key="2">
    <source>
        <dbReference type="Proteomes" id="UP001183607"/>
    </source>
</evidence>
<comment type="caution">
    <text evidence="1">The sequence shown here is derived from an EMBL/GenBank/DDBJ whole genome shotgun (WGS) entry which is preliminary data.</text>
</comment>
<proteinExistence type="predicted"/>
<name>A0ABD5E8R6_9ACTN</name>
<evidence type="ECO:0000313" key="1">
    <source>
        <dbReference type="EMBL" id="MDT0417816.1"/>
    </source>
</evidence>
<reference evidence="2" key="1">
    <citation type="submission" date="2023-07" db="EMBL/GenBank/DDBJ databases">
        <title>30 novel species of actinomycetes from the DSMZ collection.</title>
        <authorList>
            <person name="Nouioui I."/>
        </authorList>
    </citation>
    <scope>NUCLEOTIDE SEQUENCE [LARGE SCALE GENOMIC DNA]</scope>
    <source>
        <strain evidence="2">DSM 41982</strain>
    </source>
</reference>
<gene>
    <name evidence="1" type="ORF">RM574_20240</name>
</gene>
<sequence length="82" mass="8560">MSTHTRARRAAIRPAVLRHQVGALHIVAPPNGTTPSARSWCACGRERTATGTAAVLVLIAQHAAHRGTCPHHTPDDAGRAAA</sequence>
<dbReference type="Proteomes" id="UP001183607">
    <property type="component" value="Unassembled WGS sequence"/>
</dbReference>
<dbReference type="RefSeq" id="WP_093854317.1">
    <property type="nucleotide sequence ID" value="NZ_JAVRER010000033.1"/>
</dbReference>
<dbReference type="AlphaFoldDB" id="A0ABD5E8R6"/>
<dbReference type="EMBL" id="JAVRER010000033">
    <property type="protein sequence ID" value="MDT0417816.1"/>
    <property type="molecule type" value="Genomic_DNA"/>
</dbReference>
<protein>
    <submittedName>
        <fullName evidence="1">Uncharacterized protein</fullName>
    </submittedName>
</protein>